<dbReference type="PANTHER" id="PTHR45690">
    <property type="entry name" value="NACHT, LRR AND PYD DOMAINS-CONTAINING PROTEIN 12"/>
    <property type="match status" value="1"/>
</dbReference>
<feature type="domain" description="NACHT" evidence="5">
    <location>
        <begin position="241"/>
        <end position="372"/>
    </location>
</feature>
<dbReference type="Xenbase" id="XB-GENE-29078463">
    <property type="gene designation" value="LOC100486737"/>
</dbReference>
<evidence type="ECO:0000259" key="5">
    <source>
        <dbReference type="PROSITE" id="PS50837"/>
    </source>
</evidence>
<dbReference type="InterPro" id="IPR001611">
    <property type="entry name" value="Leu-rich_rpt"/>
</dbReference>
<dbReference type="OrthoDB" id="120976at2759"/>
<dbReference type="InterPro" id="IPR032675">
    <property type="entry name" value="LRR_dom_sf"/>
</dbReference>
<dbReference type="InterPro" id="IPR041267">
    <property type="entry name" value="NLRP_HD2"/>
</dbReference>
<dbReference type="SUPFAM" id="SSF52540">
    <property type="entry name" value="P-loop containing nucleoside triphosphate hydrolases"/>
    <property type="match status" value="1"/>
</dbReference>
<keyword evidence="4" id="KW-0067">ATP-binding</keyword>
<dbReference type="Pfam" id="PF05729">
    <property type="entry name" value="NACHT"/>
    <property type="match status" value="1"/>
</dbReference>
<name>A0A8J0QT94_XENTR</name>
<evidence type="ECO:0000313" key="7">
    <source>
        <dbReference type="RefSeq" id="XP_002937318.2"/>
    </source>
</evidence>
<dbReference type="SMART" id="SM00368">
    <property type="entry name" value="LRR_RI"/>
    <property type="match status" value="4"/>
</dbReference>
<dbReference type="GO" id="GO:0005829">
    <property type="term" value="C:cytosol"/>
    <property type="evidence" value="ECO:0007669"/>
    <property type="project" value="UniProtKB-SubCell"/>
</dbReference>
<proteinExistence type="inferred from homology"/>
<dbReference type="KEGG" id="xtr:100486737"/>
<evidence type="ECO:0000313" key="8">
    <source>
        <dbReference type="Xenbase" id="XB-GENE-29078463"/>
    </source>
</evidence>
<evidence type="ECO:0000256" key="1">
    <source>
        <dbReference type="ARBA" id="ARBA00008665"/>
    </source>
</evidence>
<sequence>MEEFRGKIITNDELVQFRQQLARYKDQQLEIFCEYFREDLLYIIECLDTQSILRELNFRNPISVEHYQSIKKQCGASVFAEMLVGDIHASGRDAILGFWESLFVLQNDYPHPNLLGALEELAQTGDVLEERILLDRNGPDLSPDLNICQSQHKQNLLKKTKNLVEHRAPGLTTESQSFSITERYLDLIVVSSQHFRSRPQHELIETGGIHEHYLQRAQSNLERISPNRLFRWCHRKRCVPQAVLVSGVPGVGKTTLMQKFVYDWANGNLYQRFAFVFFFKFRDLNNKEELSLAQMIINEYPYLHSQLERIFQNPEQLLFIFDGLDESKSQIDFMSNQLCANPHSMQTLSVIVSSLVRQSLLPGCSVLITSRPTRLATVETSVFHRILEIMGFFPKEREKYFLHFFRDTTMGEKAFHYVRENGMLYTFCYIPSYCWIICTVLSMCFRAQRANSAQTVEFLPKTVTQLYASFISNILANHCQEGSIDKNFLIFIGRMAEHGLRNQILSFTKDDLETFNVDTSSHLATSFVMESGQPPHVSYSFLHLTIQEFMAALGHYLDYSPEGLQKALEEAKLYEDGRGEIFLRFISGLSDSSTRSLLKPYVGDLSAPAAKHVISFLQKSITTLQNPDKRKVLNVFACLAESRNKALVSSSIGSNRQHDFRGYHLAPLDCTVLAFILESCRETEVLDLGACFIQTEGLERISAALHTVRDLRLTNNNLRDEDLPRIHSMLTHPQCRIHRLSLRNNGLTETSCIPLALAVSENTSLRDLDLSKNKLAGEDFYQLLEVLSAPTCRIERLALQEAKLTPEYTESFLSLTNNPNLVSLNISTNFFGDAGYPHIQKLILEHPSLKEIKVGMNDFSEETEKNLLQLKTHRPNVAIIF</sequence>
<dbReference type="Pfam" id="PF13516">
    <property type="entry name" value="LRR_6"/>
    <property type="match status" value="1"/>
</dbReference>
<organism evidence="6 7">
    <name type="scientific">Xenopus tropicalis</name>
    <name type="common">Western clawed frog</name>
    <name type="synonym">Silurana tropicalis</name>
    <dbReference type="NCBI Taxonomy" id="8364"/>
    <lineage>
        <taxon>Eukaryota</taxon>
        <taxon>Metazoa</taxon>
        <taxon>Chordata</taxon>
        <taxon>Craniata</taxon>
        <taxon>Vertebrata</taxon>
        <taxon>Euteleostomi</taxon>
        <taxon>Amphibia</taxon>
        <taxon>Batrachia</taxon>
        <taxon>Anura</taxon>
        <taxon>Pipoidea</taxon>
        <taxon>Pipidae</taxon>
        <taxon>Xenopodinae</taxon>
        <taxon>Xenopus</taxon>
        <taxon>Silurana</taxon>
    </lineage>
</organism>
<protein>
    <submittedName>
        <fullName evidence="7">NACHT, LRR and PYD domains-containing protein 4 isoform X1</fullName>
    </submittedName>
</protein>
<dbReference type="PROSITE" id="PS50837">
    <property type="entry name" value="NACHT"/>
    <property type="match status" value="1"/>
</dbReference>
<gene>
    <name evidence="7 8" type="primary">LOC100486737</name>
</gene>
<dbReference type="InterPro" id="IPR050637">
    <property type="entry name" value="NLRP_innate_immun_reg"/>
</dbReference>
<reference evidence="7" key="1">
    <citation type="submission" date="2025-08" db="UniProtKB">
        <authorList>
            <consortium name="RefSeq"/>
        </authorList>
    </citation>
    <scope>IDENTIFICATION</scope>
    <source>
        <strain evidence="7">Nigerian</strain>
        <tissue evidence="7">Liver and blood</tissue>
    </source>
</reference>
<evidence type="ECO:0000256" key="2">
    <source>
        <dbReference type="ARBA" id="ARBA00022737"/>
    </source>
</evidence>
<dbReference type="GeneID" id="100486737"/>
<dbReference type="Pfam" id="PF17776">
    <property type="entry name" value="NLRC4_HD2"/>
    <property type="match status" value="1"/>
</dbReference>
<dbReference type="InterPro" id="IPR007111">
    <property type="entry name" value="NACHT_NTPase"/>
</dbReference>
<dbReference type="GO" id="GO:0005524">
    <property type="term" value="F:ATP binding"/>
    <property type="evidence" value="ECO:0007669"/>
    <property type="project" value="UniProtKB-KW"/>
</dbReference>
<dbReference type="AGR" id="Xenbase:XB-GENE-29078463"/>
<comment type="similarity">
    <text evidence="1">Belongs to the NLRP family.</text>
</comment>
<dbReference type="RefSeq" id="XP_002937318.2">
    <property type="nucleotide sequence ID" value="XM_002937272.5"/>
</dbReference>
<dbReference type="PANTHER" id="PTHR45690:SF21">
    <property type="entry name" value="NACHT, LRR AND PYD DOMAINS-CONTAINING PROTEIN 4 ISOFORM X1"/>
    <property type="match status" value="1"/>
</dbReference>
<keyword evidence="3" id="KW-0547">Nucleotide-binding</keyword>
<dbReference type="Proteomes" id="UP000008143">
    <property type="component" value="Chromosome 8"/>
</dbReference>
<dbReference type="Gene3D" id="3.80.10.10">
    <property type="entry name" value="Ribonuclease Inhibitor"/>
    <property type="match status" value="1"/>
</dbReference>
<keyword evidence="2" id="KW-0677">Repeat</keyword>
<dbReference type="OMA" id="MKSEWSK"/>
<dbReference type="AlphaFoldDB" id="A0A8J0QT94"/>
<evidence type="ECO:0000313" key="6">
    <source>
        <dbReference type="Proteomes" id="UP000008143"/>
    </source>
</evidence>
<dbReference type="Gene3D" id="3.40.50.300">
    <property type="entry name" value="P-loop containing nucleotide triphosphate hydrolases"/>
    <property type="match status" value="1"/>
</dbReference>
<evidence type="ECO:0000256" key="4">
    <source>
        <dbReference type="ARBA" id="ARBA00022840"/>
    </source>
</evidence>
<dbReference type="SUPFAM" id="SSF52047">
    <property type="entry name" value="RNI-like"/>
    <property type="match status" value="1"/>
</dbReference>
<accession>A0A8J0QT94</accession>
<dbReference type="GO" id="GO:0005737">
    <property type="term" value="C:cytoplasm"/>
    <property type="evidence" value="ECO:0000318"/>
    <property type="project" value="GO_Central"/>
</dbReference>
<evidence type="ECO:0000256" key="3">
    <source>
        <dbReference type="ARBA" id="ARBA00022741"/>
    </source>
</evidence>
<dbReference type="InterPro" id="IPR027417">
    <property type="entry name" value="P-loop_NTPase"/>
</dbReference>
<keyword evidence="6" id="KW-1185">Reference proteome</keyword>